<dbReference type="PANTHER" id="PTHR38816">
    <property type="entry name" value="EXOSOME SUBUNIT, DUF54 FAMILY-RELATED"/>
    <property type="match status" value="1"/>
</dbReference>
<dbReference type="RefSeq" id="WP_004515501.1">
    <property type="nucleotide sequence ID" value="NZ_FNOF01000009.1"/>
</dbReference>
<dbReference type="EMBL" id="FNOF01000009">
    <property type="protein sequence ID" value="SDW90373.1"/>
    <property type="molecule type" value="Genomic_DNA"/>
</dbReference>
<evidence type="ECO:0000313" key="2">
    <source>
        <dbReference type="Proteomes" id="UP000182573"/>
    </source>
</evidence>
<dbReference type="InterPro" id="IPR002739">
    <property type="entry name" value="PAB1135-like"/>
</dbReference>
<evidence type="ECO:0008006" key="3">
    <source>
        <dbReference type="Google" id="ProtNLM"/>
    </source>
</evidence>
<protein>
    <recommendedName>
        <fullName evidence="3">RNA-binding protein</fullName>
    </recommendedName>
</protein>
<name>A0A1H2XBU0_HALVA</name>
<dbReference type="Proteomes" id="UP000182573">
    <property type="component" value="Unassembled WGS sequence"/>
</dbReference>
<sequence>MSSVPFHYVDLRTFCYATEDDKRVKQALRAFLPEDYPVERAKSEGHYGDRIIVLSARVENADDIRHVLTQVASAPDIDAVRAELDDRVDDNCSFFLTFDKQAAFGGDVERGDGITLRAKVEAYPAKREKAVENARELLEEL</sequence>
<dbReference type="Gene3D" id="3.30.1440.10">
    <property type="match status" value="1"/>
</dbReference>
<gene>
    <name evidence="1" type="ORF">SAMN05443574_10955</name>
</gene>
<dbReference type="InterPro" id="IPR022803">
    <property type="entry name" value="Ribosomal_uL5_dom_sf"/>
</dbReference>
<reference evidence="1 2" key="1">
    <citation type="submission" date="2016-10" db="EMBL/GenBank/DDBJ databases">
        <authorList>
            <person name="de Groot N.N."/>
        </authorList>
    </citation>
    <scope>NUCLEOTIDE SEQUENCE [LARGE SCALE GENOMIC DNA]</scope>
    <source>
        <strain evidence="1 2">DSM 3756</strain>
    </source>
</reference>
<accession>A0A1H2XBU0</accession>
<dbReference type="SUPFAM" id="SSF55282">
    <property type="entry name" value="RL5-like"/>
    <property type="match status" value="1"/>
</dbReference>
<dbReference type="STRING" id="28442.SAMN05443574_10955"/>
<dbReference type="NCBIfam" id="NF011141">
    <property type="entry name" value="PRK14555.1-1"/>
    <property type="match status" value="1"/>
</dbReference>
<dbReference type="AlphaFoldDB" id="A0A1H2XBU0"/>
<proteinExistence type="predicted"/>
<evidence type="ECO:0000313" key="1">
    <source>
        <dbReference type="EMBL" id="SDW90373.1"/>
    </source>
</evidence>
<dbReference type="PANTHER" id="PTHR38816:SF1">
    <property type="entry name" value="EXOSOME SUBUNIT"/>
    <property type="match status" value="1"/>
</dbReference>
<organism evidence="1 2">
    <name type="scientific">Haloarcula vallismortis</name>
    <name type="common">Halobacterium vallismortis</name>
    <dbReference type="NCBI Taxonomy" id="28442"/>
    <lineage>
        <taxon>Archaea</taxon>
        <taxon>Methanobacteriati</taxon>
        <taxon>Methanobacteriota</taxon>
        <taxon>Stenosarchaea group</taxon>
        <taxon>Halobacteria</taxon>
        <taxon>Halobacteriales</taxon>
        <taxon>Haloarculaceae</taxon>
        <taxon>Haloarcula</taxon>
    </lineage>
</organism>
<dbReference type="Pfam" id="PF01877">
    <property type="entry name" value="RNA_binding"/>
    <property type="match status" value="1"/>
</dbReference>